<feature type="coiled-coil region" evidence="1">
    <location>
        <begin position="366"/>
        <end position="465"/>
    </location>
</feature>
<accession>A0A4Z1KRJ2</accession>
<proteinExistence type="predicted"/>
<reference evidence="2 3" key="1">
    <citation type="submission" date="2017-12" db="EMBL/GenBank/DDBJ databases">
        <title>Comparative genomics of Botrytis spp.</title>
        <authorList>
            <person name="Valero-Jimenez C.A."/>
            <person name="Tapia P."/>
            <person name="Veloso J."/>
            <person name="Silva-Moreno E."/>
            <person name="Staats M."/>
            <person name="Valdes J.H."/>
            <person name="Van Kan J.A.L."/>
        </authorList>
    </citation>
    <scope>NUCLEOTIDE SEQUENCE [LARGE SCALE GENOMIC DNA]</scope>
    <source>
        <strain evidence="2 3">MUCL3349</strain>
    </source>
</reference>
<dbReference type="AlphaFoldDB" id="A0A4Z1KRJ2"/>
<dbReference type="Gene3D" id="3.90.640.10">
    <property type="entry name" value="Actin, Chain A, domain 4"/>
    <property type="match status" value="1"/>
</dbReference>
<evidence type="ECO:0000256" key="1">
    <source>
        <dbReference type="SAM" id="Coils"/>
    </source>
</evidence>
<comment type="caution">
    <text evidence="2">The sequence shown here is derived from an EMBL/GenBank/DDBJ whole genome shotgun (WGS) entry which is preliminary data.</text>
</comment>
<dbReference type="PANTHER" id="PTHR14187">
    <property type="entry name" value="ALPHA KINASE/ELONGATION FACTOR 2 KINASE"/>
    <property type="match status" value="1"/>
</dbReference>
<dbReference type="Proteomes" id="UP000297280">
    <property type="component" value="Unassembled WGS sequence"/>
</dbReference>
<dbReference type="InterPro" id="IPR043129">
    <property type="entry name" value="ATPase_NBD"/>
</dbReference>
<organism evidence="2 3">
    <name type="scientific">Botrytis porri</name>
    <dbReference type="NCBI Taxonomy" id="87229"/>
    <lineage>
        <taxon>Eukaryota</taxon>
        <taxon>Fungi</taxon>
        <taxon>Dikarya</taxon>
        <taxon>Ascomycota</taxon>
        <taxon>Pezizomycotina</taxon>
        <taxon>Leotiomycetes</taxon>
        <taxon>Helotiales</taxon>
        <taxon>Sclerotiniaceae</taxon>
        <taxon>Botrytis</taxon>
    </lineage>
</organism>
<dbReference type="Gene3D" id="3.30.420.40">
    <property type="match status" value="2"/>
</dbReference>
<evidence type="ECO:0000313" key="2">
    <source>
        <dbReference type="EMBL" id="TGO84625.1"/>
    </source>
</evidence>
<dbReference type="EMBL" id="PQXO01000483">
    <property type="protein sequence ID" value="TGO84625.1"/>
    <property type="molecule type" value="Genomic_DNA"/>
</dbReference>
<sequence length="688" mass="77853">MKQDKSTSGIATLPSDQNIYASEEKMIIALDFGTTYSSIAFAFLLNENPEVLGAARKAGIYPVTLVKVPEAAALYALTEFKDKALSIGDAFVICDAGGGTVDLISYEIVKLNPRLELRELVPGTGSLNLNSRFEEVVKELVGEARFHDPKNAKAFAAAFKKFDSSLEPFFRCLAGDKYTFIFLRAKLKDDVKRGLVNKVWTLKSNDIKLIFDPIIADIMVKVNKQVQDDITKRLSENHPKAKIIKAIILVGGFGSSEYLNLNLIKSTRLSKSSSHMMLGPQSLTHHASHDTEDIGYPKFMEWIHAETGKHYVSRSSSAQDSQDVQYGGSVQQAVELVGKMLEQTQIELEKMLSQHGEVPIESQKRYKDLDSNYQKISEELKAFGRQTASVSDKSGQVQAELNLAQAKKDIEILKAEVENLEAQCNDLKAQAHQPPQNVQELQTKLEEIKNQNIELQRKKVEMVDKDLHIWRRMVSRYNLMESSGPMHMFKPEYHRIVKMEAGLAAFEKKIRDASEGDDHMVSNVKLVLANDAAGDIHKNLDYYNWRKLTYRCGKSIRKRVSERRIGVLSADLEYFLRPLPEKNYKHIEERILMMCKEAFIFGQTLRAEPLESYKIYFPEPGDPIVFSDRKELNTMEIWGQEGGYPADEAGTVAYTYLGGLAFADNHKQEWYPLATAKVVVKSEEERSW</sequence>
<keyword evidence="1" id="KW-0175">Coiled coil</keyword>
<dbReference type="SUPFAM" id="SSF53067">
    <property type="entry name" value="Actin-like ATPase domain"/>
    <property type="match status" value="1"/>
</dbReference>
<dbReference type="CDD" id="cd10170">
    <property type="entry name" value="ASKHA_NBD_HSP70"/>
    <property type="match status" value="1"/>
</dbReference>
<dbReference type="PANTHER" id="PTHR14187:SF82">
    <property type="entry name" value="FAMILY CHAPERONE, PUTATIVE (AFU_ORTHOLOGUE AFUA_7G08575)-RELATED"/>
    <property type="match status" value="1"/>
</dbReference>
<name>A0A4Z1KRJ2_9HELO</name>
<keyword evidence="3" id="KW-1185">Reference proteome</keyword>
<gene>
    <name evidence="2" type="ORF">BPOR_0484g00060</name>
</gene>
<protein>
    <submittedName>
        <fullName evidence="2">Uncharacterized protein</fullName>
    </submittedName>
</protein>
<evidence type="ECO:0000313" key="3">
    <source>
        <dbReference type="Proteomes" id="UP000297280"/>
    </source>
</evidence>